<organism evidence="2 3">
    <name type="scientific">Gillisia mitskevichiae</name>
    <dbReference type="NCBI Taxonomy" id="270921"/>
    <lineage>
        <taxon>Bacteria</taxon>
        <taxon>Pseudomonadati</taxon>
        <taxon>Bacteroidota</taxon>
        <taxon>Flavobacteriia</taxon>
        <taxon>Flavobacteriales</taxon>
        <taxon>Flavobacteriaceae</taxon>
        <taxon>Gillisia</taxon>
    </lineage>
</organism>
<keyword evidence="3" id="KW-1185">Reference proteome</keyword>
<dbReference type="OrthoDB" id="1441440at2"/>
<feature type="signal peptide" evidence="1">
    <location>
        <begin position="1"/>
        <end position="21"/>
    </location>
</feature>
<evidence type="ECO:0000313" key="2">
    <source>
        <dbReference type="EMBL" id="RKS55266.1"/>
    </source>
</evidence>
<dbReference type="AlphaFoldDB" id="A0A495PXY6"/>
<dbReference type="EMBL" id="RBLG01000001">
    <property type="protein sequence ID" value="RKS55266.1"/>
    <property type="molecule type" value="Genomic_DNA"/>
</dbReference>
<dbReference type="RefSeq" id="WP_121344093.1">
    <property type="nucleotide sequence ID" value="NZ_RBLG01000001.1"/>
</dbReference>
<evidence type="ECO:0008006" key="4">
    <source>
        <dbReference type="Google" id="ProtNLM"/>
    </source>
</evidence>
<reference evidence="2 3" key="1">
    <citation type="submission" date="2018-10" db="EMBL/GenBank/DDBJ databases">
        <title>Genomic Encyclopedia of Archaeal and Bacterial Type Strains, Phase II (KMG-II): from individual species to whole genera.</title>
        <authorList>
            <person name="Goeker M."/>
        </authorList>
    </citation>
    <scope>NUCLEOTIDE SEQUENCE [LARGE SCALE GENOMIC DNA]</scope>
    <source>
        <strain evidence="2 3">DSM 19839</strain>
    </source>
</reference>
<comment type="caution">
    <text evidence="2">The sequence shown here is derived from an EMBL/GenBank/DDBJ whole genome shotgun (WGS) entry which is preliminary data.</text>
</comment>
<evidence type="ECO:0000256" key="1">
    <source>
        <dbReference type="SAM" id="SignalP"/>
    </source>
</evidence>
<proteinExistence type="predicted"/>
<keyword evidence="1" id="KW-0732">Signal</keyword>
<dbReference type="Proteomes" id="UP000276282">
    <property type="component" value="Unassembled WGS sequence"/>
</dbReference>
<gene>
    <name evidence="2" type="ORF">BC962_0225</name>
</gene>
<feature type="chain" id="PRO_5019745654" description="DUF3575 domain-containing protein" evidence="1">
    <location>
        <begin position="22"/>
        <end position="156"/>
    </location>
</feature>
<protein>
    <recommendedName>
        <fullName evidence="4">DUF3575 domain-containing protein</fullName>
    </recommendedName>
</protein>
<accession>A0A495PXY6</accession>
<evidence type="ECO:0000313" key="3">
    <source>
        <dbReference type="Proteomes" id="UP000276282"/>
    </source>
</evidence>
<sequence>MTKNNLLLIFTFVFISFTSIAQETTSGIEGMRKNAISFNILGTTPLIGITYDRVVSENISLELGVGIPSVGAGFKYYPSGIKVSKMLFHVGLTGTIISAKALDIWGTSEDDGLLVAYLPIGVSYFGEKGFNLGVDLGPAMAKTFAPWGNVKVGYRF</sequence>
<name>A0A495PXY6_9FLAO</name>